<protein>
    <recommendedName>
        <fullName evidence="1">AB hydrolase-1 domain-containing protein</fullName>
    </recommendedName>
</protein>
<dbReference type="SUPFAM" id="SSF53474">
    <property type="entry name" value="alpha/beta-Hydrolases"/>
    <property type="match status" value="1"/>
</dbReference>
<name>A0A6J4LAQ0_9BACT</name>
<reference evidence="2" key="1">
    <citation type="submission" date="2020-02" db="EMBL/GenBank/DDBJ databases">
        <authorList>
            <person name="Meier V. D."/>
        </authorList>
    </citation>
    <scope>NUCLEOTIDE SEQUENCE</scope>
    <source>
        <strain evidence="2">AVDCRST_MAG89</strain>
    </source>
</reference>
<organism evidence="2">
    <name type="scientific">uncultured Gemmatimonadota bacterium</name>
    <dbReference type="NCBI Taxonomy" id="203437"/>
    <lineage>
        <taxon>Bacteria</taxon>
        <taxon>Pseudomonadati</taxon>
        <taxon>Gemmatimonadota</taxon>
        <taxon>environmental samples</taxon>
    </lineage>
</organism>
<dbReference type="Pfam" id="PF12697">
    <property type="entry name" value="Abhydrolase_6"/>
    <property type="match status" value="1"/>
</dbReference>
<accession>A0A6J4LAQ0</accession>
<dbReference type="EMBL" id="CADCTV010000411">
    <property type="protein sequence ID" value="CAA9326723.1"/>
    <property type="molecule type" value="Genomic_DNA"/>
</dbReference>
<gene>
    <name evidence="2" type="ORF">AVDCRST_MAG89-1931</name>
</gene>
<dbReference type="InterPro" id="IPR029058">
    <property type="entry name" value="AB_hydrolase_fold"/>
</dbReference>
<dbReference type="Gene3D" id="3.40.50.1820">
    <property type="entry name" value="alpha/beta hydrolase"/>
    <property type="match status" value="1"/>
</dbReference>
<sequence>MEHFLEHVVSPDAGAADVISLSLGASYAAEVARRRPDLIRSLVAVEPTGLGSEPSEIGRGWGRLLFTLPGVQRAFYDRLTTPEALRTFARENLFSPEFGVPEEFVEFGVKTARVEGAAAPLDDFLSGRLFERDALESYLRMRQPTLIVHGTVGGRRLESFLRVPAELERKGGVRVVALPTGALPHWERPGEVVEHIRSFYAEAVEAPASDAT</sequence>
<evidence type="ECO:0000313" key="2">
    <source>
        <dbReference type="EMBL" id="CAA9326723.1"/>
    </source>
</evidence>
<evidence type="ECO:0000259" key="1">
    <source>
        <dbReference type="Pfam" id="PF12697"/>
    </source>
</evidence>
<feature type="domain" description="AB hydrolase-1" evidence="1">
    <location>
        <begin position="3"/>
        <end position="194"/>
    </location>
</feature>
<dbReference type="AlphaFoldDB" id="A0A6J4LAQ0"/>
<dbReference type="InterPro" id="IPR000073">
    <property type="entry name" value="AB_hydrolase_1"/>
</dbReference>
<proteinExistence type="predicted"/>